<proteinExistence type="predicted"/>
<dbReference type="RefSeq" id="WP_244772839.1">
    <property type="nucleotide sequence ID" value="NZ_CP094929.1"/>
</dbReference>
<dbReference type="EMBL" id="CP094929">
    <property type="protein sequence ID" value="UOM51476.1"/>
    <property type="molecule type" value="Genomic_DNA"/>
</dbReference>
<protein>
    <submittedName>
        <fullName evidence="1">Uncharacterized protein</fullName>
    </submittedName>
</protein>
<evidence type="ECO:0000313" key="1">
    <source>
        <dbReference type="EMBL" id="UOM51476.1"/>
    </source>
</evidence>
<dbReference type="Proteomes" id="UP000829708">
    <property type="component" value="Chromosome"/>
</dbReference>
<keyword evidence="2" id="KW-1185">Reference proteome</keyword>
<reference evidence="2" key="1">
    <citation type="journal article" date="2024" name="J Bioinform Genom">
        <title>Complete genome sequence of the type strain bacterium Sphaerochaeta associata GLS2t (VKM B-2742)t.</title>
        <authorList>
            <person name="Troshina O.Y."/>
            <person name="Tepeeva A.N."/>
            <person name="Arzamasceva V.O."/>
            <person name="Whitman W.B."/>
            <person name="Varghese N."/>
            <person name="Shapiro N."/>
            <person name="Woyke T."/>
            <person name="Kripides N.C."/>
            <person name="Vasilenko O.V."/>
        </authorList>
    </citation>
    <scope>NUCLEOTIDE SEQUENCE [LARGE SCALE GENOMIC DNA]</scope>
    <source>
        <strain evidence="2">GLS2T</strain>
    </source>
</reference>
<gene>
    <name evidence="1" type="ORF">MUG09_01645</name>
</gene>
<sequence>MATVIRSLGITGISGYPLAVEMAIIAGLQTTTIVGLGDSAIKVAKDRLLSEKH</sequence>
<organism evidence="1 2">
    <name type="scientific">Sphaerochaeta associata</name>
    <dbReference type="NCBI Taxonomy" id="1129264"/>
    <lineage>
        <taxon>Bacteria</taxon>
        <taxon>Pseudomonadati</taxon>
        <taxon>Spirochaetota</taxon>
        <taxon>Spirochaetia</taxon>
        <taxon>Spirochaetales</taxon>
        <taxon>Sphaerochaetaceae</taxon>
        <taxon>Sphaerochaeta</taxon>
    </lineage>
</organism>
<accession>A0ABY4DBG6</accession>
<name>A0ABY4DBG6_9SPIR</name>
<evidence type="ECO:0000313" key="2">
    <source>
        <dbReference type="Proteomes" id="UP000829708"/>
    </source>
</evidence>